<feature type="non-terminal residue" evidence="1">
    <location>
        <position position="78"/>
    </location>
</feature>
<reference evidence="1" key="1">
    <citation type="submission" date="2019-04" db="EMBL/GenBank/DDBJ databases">
        <title>Genome assembly of Zosterops borbonicus 15179.</title>
        <authorList>
            <person name="Leroy T."/>
            <person name="Anselmetti Y."/>
            <person name="Tilak M.-K."/>
            <person name="Nabholz B."/>
        </authorList>
    </citation>
    <scope>NUCLEOTIDE SEQUENCE</scope>
    <source>
        <strain evidence="1">HGM_15179</strain>
        <tissue evidence="1">Muscle</tissue>
    </source>
</reference>
<evidence type="ECO:0000313" key="1">
    <source>
        <dbReference type="EMBL" id="TRZ11874.1"/>
    </source>
</evidence>
<accession>A0A8K1G5H2</accession>
<keyword evidence="2" id="KW-1185">Reference proteome</keyword>
<feature type="non-terminal residue" evidence="1">
    <location>
        <position position="1"/>
    </location>
</feature>
<sequence length="78" mass="8610">LEKLLLKRSLSLPPAPCSTGGLCWKLAPLLLPWPHCLQWQEGKHKDQAVNLTRPGKRILTWYAGKNHSPANSLSVSSA</sequence>
<gene>
    <name evidence="1" type="ORF">HGM15179_015224</name>
</gene>
<dbReference type="Proteomes" id="UP000796761">
    <property type="component" value="Unassembled WGS sequence"/>
</dbReference>
<organism evidence="1 2">
    <name type="scientific">Zosterops borbonicus</name>
    <dbReference type="NCBI Taxonomy" id="364589"/>
    <lineage>
        <taxon>Eukaryota</taxon>
        <taxon>Metazoa</taxon>
        <taxon>Chordata</taxon>
        <taxon>Craniata</taxon>
        <taxon>Vertebrata</taxon>
        <taxon>Euteleostomi</taxon>
        <taxon>Archelosauria</taxon>
        <taxon>Archosauria</taxon>
        <taxon>Dinosauria</taxon>
        <taxon>Saurischia</taxon>
        <taxon>Theropoda</taxon>
        <taxon>Coelurosauria</taxon>
        <taxon>Aves</taxon>
        <taxon>Neognathae</taxon>
        <taxon>Neoaves</taxon>
        <taxon>Telluraves</taxon>
        <taxon>Australaves</taxon>
        <taxon>Passeriformes</taxon>
        <taxon>Sylvioidea</taxon>
        <taxon>Zosteropidae</taxon>
        <taxon>Zosterops</taxon>
    </lineage>
</organism>
<name>A0A8K1G5H2_9PASS</name>
<evidence type="ECO:0000313" key="2">
    <source>
        <dbReference type="Proteomes" id="UP000796761"/>
    </source>
</evidence>
<dbReference type="EMBL" id="SWJQ01000649">
    <property type="protein sequence ID" value="TRZ11874.1"/>
    <property type="molecule type" value="Genomic_DNA"/>
</dbReference>
<proteinExistence type="predicted"/>
<comment type="caution">
    <text evidence="1">The sequence shown here is derived from an EMBL/GenBank/DDBJ whole genome shotgun (WGS) entry which is preliminary data.</text>
</comment>
<protein>
    <submittedName>
        <fullName evidence="1">Uncharacterized protein</fullName>
    </submittedName>
</protein>
<dbReference type="AlphaFoldDB" id="A0A8K1G5H2"/>